<feature type="region of interest" description="Disordered" evidence="1">
    <location>
        <begin position="1"/>
        <end position="54"/>
    </location>
</feature>
<dbReference type="GO" id="GO:0052621">
    <property type="term" value="F:diguanylate cyclase activity"/>
    <property type="evidence" value="ECO:0007669"/>
    <property type="project" value="UniProtKB-EC"/>
</dbReference>
<dbReference type="Pfam" id="PF00990">
    <property type="entry name" value="GGDEF"/>
    <property type="match status" value="1"/>
</dbReference>
<gene>
    <name evidence="3" type="ORF">AB4Y39_17715</name>
</gene>
<proteinExistence type="predicted"/>
<dbReference type="EC" id="2.7.7.65" evidence="3"/>
<dbReference type="Gene3D" id="3.30.70.270">
    <property type="match status" value="1"/>
</dbReference>
<sequence length="54" mass="6009">MMGRLHLRKSGSGIAEGYPHHAQDTDNLSKAADQAMYEAKQRGRNEVMLFSSES</sequence>
<accession>A0AB39HSY6</accession>
<keyword evidence="3" id="KW-0808">Transferase</keyword>
<dbReference type="InterPro" id="IPR043128">
    <property type="entry name" value="Rev_trsase/Diguanyl_cyclase"/>
</dbReference>
<dbReference type="RefSeq" id="WP_191832373.1">
    <property type="nucleotide sequence ID" value="NZ_CP162607.1"/>
</dbReference>
<keyword evidence="3" id="KW-0548">Nucleotidyltransferase</keyword>
<dbReference type="AlphaFoldDB" id="A0AB39HSY6"/>
<feature type="domain" description="GGDEF" evidence="2">
    <location>
        <begin position="12"/>
        <end position="45"/>
    </location>
</feature>
<dbReference type="SUPFAM" id="SSF55073">
    <property type="entry name" value="Nucleotide cyclase"/>
    <property type="match status" value="1"/>
</dbReference>
<dbReference type="EMBL" id="CP162607">
    <property type="protein sequence ID" value="XDK35536.1"/>
    <property type="molecule type" value="Genomic_DNA"/>
</dbReference>
<reference evidence="3" key="1">
    <citation type="submission" date="2024-07" db="EMBL/GenBank/DDBJ databases">
        <title>Identification and characteristics of a novel species of coltsfoot's symbiotic bacteria.</title>
        <authorList>
            <person name="Juszczyk A."/>
            <person name="Jasielczuk I."/>
            <person name="Gurgul A."/>
            <person name="Rogala M."/>
            <person name="Kowalczyk A."/>
            <person name="Szmatola T."/>
            <person name="Kosecka-Strojek M."/>
            <person name="Arent Z."/>
            <person name="Latowski D."/>
        </authorList>
    </citation>
    <scope>NUCLEOTIDE SEQUENCE</scope>
    <source>
        <strain evidence="3">Hg7Tf</strain>
    </source>
</reference>
<evidence type="ECO:0000313" key="3">
    <source>
        <dbReference type="EMBL" id="XDK35536.1"/>
    </source>
</evidence>
<name>A0AB39HSY6_9PSED</name>
<evidence type="ECO:0000256" key="1">
    <source>
        <dbReference type="SAM" id="MobiDB-lite"/>
    </source>
</evidence>
<evidence type="ECO:0000259" key="2">
    <source>
        <dbReference type="Pfam" id="PF00990"/>
    </source>
</evidence>
<dbReference type="InterPro" id="IPR029787">
    <property type="entry name" value="Nucleotide_cyclase"/>
</dbReference>
<organism evidence="3">
    <name type="scientific">Pseudomonas sp. Hg7Tf</name>
    <dbReference type="NCBI Taxonomy" id="3236988"/>
    <lineage>
        <taxon>Bacteria</taxon>
        <taxon>Pseudomonadati</taxon>
        <taxon>Pseudomonadota</taxon>
        <taxon>Gammaproteobacteria</taxon>
        <taxon>Pseudomonadales</taxon>
        <taxon>Pseudomonadaceae</taxon>
        <taxon>Pseudomonas</taxon>
    </lineage>
</organism>
<protein>
    <submittedName>
        <fullName evidence="3">Diguanylate cyclase</fullName>
        <ecNumber evidence="3">2.7.7.65</ecNumber>
    </submittedName>
</protein>
<dbReference type="InterPro" id="IPR000160">
    <property type="entry name" value="GGDEF_dom"/>
</dbReference>